<dbReference type="Proteomes" id="UP000790709">
    <property type="component" value="Unassembled WGS sequence"/>
</dbReference>
<sequence>MDPDRHLRNPGRNPPAQSRRLATPSVPEDQSRSLAPSTSQYPQQSLPSIRQLHPYLPPSGMSQSHLPPPESSGYTYPPPSVYSMPSGSGAGDVHAAQTAQAPSSMYARHEVPESEPEGEAEQQGPAKKKRRRQALSCNECKRRKIKCDRAQPCGPCTRRGEQTKCQWRTLEPVDKYVSRAEYEELKARSRADYEELKARFDHLETVVSRLFAAPAGSVPMPMYSMPSDLPGPPPSESVPPYHTTHPSAGSIMYPPSLSPSSFQETHPKSHRYSPTSSPHVQAPGMGTLHAGPSSSGGQPPQASGFSHMRRPSDAKSPTTVRQSPLSLASITSPYYPDSQSKNYLAQTFMTLGERLRPAIKGWKDPVASLNGALRRQLARVCQTSLWKAHRILQCRSTHPAYRLDVTAIRH</sequence>
<gene>
    <name evidence="1" type="ORF">BV22DRAFT_151598</name>
</gene>
<comment type="caution">
    <text evidence="1">The sequence shown here is derived from an EMBL/GenBank/DDBJ whole genome shotgun (WGS) entry which is preliminary data.</text>
</comment>
<evidence type="ECO:0000313" key="2">
    <source>
        <dbReference type="Proteomes" id="UP000790709"/>
    </source>
</evidence>
<dbReference type="EMBL" id="MU266345">
    <property type="protein sequence ID" value="KAH7929058.1"/>
    <property type="molecule type" value="Genomic_DNA"/>
</dbReference>
<proteinExistence type="predicted"/>
<accession>A0ACB8BUU7</accession>
<protein>
    <submittedName>
        <fullName evidence="1">Uncharacterized protein</fullName>
    </submittedName>
</protein>
<organism evidence="1 2">
    <name type="scientific">Leucogyrophana mollusca</name>
    <dbReference type="NCBI Taxonomy" id="85980"/>
    <lineage>
        <taxon>Eukaryota</taxon>
        <taxon>Fungi</taxon>
        <taxon>Dikarya</taxon>
        <taxon>Basidiomycota</taxon>
        <taxon>Agaricomycotina</taxon>
        <taxon>Agaricomycetes</taxon>
        <taxon>Agaricomycetidae</taxon>
        <taxon>Boletales</taxon>
        <taxon>Boletales incertae sedis</taxon>
        <taxon>Leucogyrophana</taxon>
    </lineage>
</organism>
<reference evidence="1" key="1">
    <citation type="journal article" date="2021" name="New Phytol.">
        <title>Evolutionary innovations through gain and loss of genes in the ectomycorrhizal Boletales.</title>
        <authorList>
            <person name="Wu G."/>
            <person name="Miyauchi S."/>
            <person name="Morin E."/>
            <person name="Kuo A."/>
            <person name="Drula E."/>
            <person name="Varga T."/>
            <person name="Kohler A."/>
            <person name="Feng B."/>
            <person name="Cao Y."/>
            <person name="Lipzen A."/>
            <person name="Daum C."/>
            <person name="Hundley H."/>
            <person name="Pangilinan J."/>
            <person name="Johnson J."/>
            <person name="Barry K."/>
            <person name="LaButti K."/>
            <person name="Ng V."/>
            <person name="Ahrendt S."/>
            <person name="Min B."/>
            <person name="Choi I.G."/>
            <person name="Park H."/>
            <person name="Plett J.M."/>
            <person name="Magnuson J."/>
            <person name="Spatafora J.W."/>
            <person name="Nagy L.G."/>
            <person name="Henrissat B."/>
            <person name="Grigoriev I.V."/>
            <person name="Yang Z.L."/>
            <person name="Xu J."/>
            <person name="Martin F.M."/>
        </authorList>
    </citation>
    <scope>NUCLEOTIDE SEQUENCE</scope>
    <source>
        <strain evidence="1">KUC20120723A-06</strain>
    </source>
</reference>
<name>A0ACB8BUU7_9AGAM</name>
<evidence type="ECO:0000313" key="1">
    <source>
        <dbReference type="EMBL" id="KAH7929058.1"/>
    </source>
</evidence>
<keyword evidence="2" id="KW-1185">Reference proteome</keyword>